<dbReference type="Pfam" id="PF01931">
    <property type="entry name" value="NTPase_I-T"/>
    <property type="match status" value="1"/>
</dbReference>
<dbReference type="Proteomes" id="UP000031938">
    <property type="component" value="Unassembled WGS sequence"/>
</dbReference>
<dbReference type="GO" id="GO:0103023">
    <property type="term" value="F:ITPase activity"/>
    <property type="evidence" value="ECO:0007669"/>
    <property type="project" value="UniProtKB-EC"/>
</dbReference>
<dbReference type="EMBL" id="JXRP01000020">
    <property type="protein sequence ID" value="KIL43893.1"/>
    <property type="molecule type" value="Genomic_DNA"/>
</dbReference>
<evidence type="ECO:0000256" key="9">
    <source>
        <dbReference type="ARBA" id="ARBA00048781"/>
    </source>
</evidence>
<dbReference type="SUPFAM" id="SSF52972">
    <property type="entry name" value="ITPase-like"/>
    <property type="match status" value="1"/>
</dbReference>
<dbReference type="OrthoDB" id="164951at2"/>
<dbReference type="Gene3D" id="3.90.950.10">
    <property type="match status" value="1"/>
</dbReference>
<evidence type="ECO:0000256" key="4">
    <source>
        <dbReference type="ARBA" id="ARBA00022801"/>
    </source>
</evidence>
<evidence type="ECO:0000256" key="6">
    <source>
        <dbReference type="ARBA" id="ARBA00023080"/>
    </source>
</evidence>
<feature type="binding site" evidence="11">
    <location>
        <position position="69"/>
    </location>
    <ligand>
        <name>Mg(2+)</name>
        <dbReference type="ChEBI" id="CHEBI:18420"/>
    </ligand>
</feature>
<dbReference type="HAMAP" id="MF_00648">
    <property type="entry name" value="Non_canon_purine_NTPase_YjjX"/>
    <property type="match status" value="1"/>
</dbReference>
<comment type="function">
    <text evidence="11">Phosphatase that hydrolyzes non-canonical purine nucleotides such as XTP and ITP to their respective diphosphate derivatives. Probably excludes non-canonical purines from DNA/RNA precursor pool, thus preventing their incorporation into DNA/RNA and avoiding chromosomal lesions.</text>
</comment>
<dbReference type="GO" id="GO:0009117">
    <property type="term" value="P:nucleotide metabolic process"/>
    <property type="evidence" value="ECO:0007669"/>
    <property type="project" value="UniProtKB-KW"/>
</dbReference>
<dbReference type="InterPro" id="IPR026533">
    <property type="entry name" value="NTPase/PRRC1"/>
</dbReference>
<gene>
    <name evidence="13" type="ORF">KP78_37170</name>
</gene>
<dbReference type="AlphaFoldDB" id="A0A0C2VIR5"/>
<name>A0A0C2VIR5_9BACL</name>
<evidence type="ECO:0000256" key="11">
    <source>
        <dbReference type="HAMAP-Rule" id="MF_00648"/>
    </source>
</evidence>
<evidence type="ECO:0000256" key="1">
    <source>
        <dbReference type="ARBA" id="ARBA00001936"/>
    </source>
</evidence>
<comment type="subunit">
    <text evidence="11">Homodimer.</text>
</comment>
<dbReference type="PATRIC" id="fig|889306.3.peg.3733"/>
<keyword evidence="3 11" id="KW-0547">Nucleotide-binding</keyword>
<evidence type="ECO:0000313" key="14">
    <source>
        <dbReference type="Proteomes" id="UP000031938"/>
    </source>
</evidence>
<dbReference type="FunFam" id="3.90.950.10:FF:000002">
    <property type="entry name" value="Inosine/xanthosine triphosphatase"/>
    <property type="match status" value="1"/>
</dbReference>
<accession>A0A0C2VIR5</accession>
<comment type="catalytic activity">
    <reaction evidence="9 11">
        <text>XTP + H2O = XDP + phosphate + H(+)</text>
        <dbReference type="Rhea" id="RHEA:28406"/>
        <dbReference type="ChEBI" id="CHEBI:15377"/>
        <dbReference type="ChEBI" id="CHEBI:15378"/>
        <dbReference type="ChEBI" id="CHEBI:43474"/>
        <dbReference type="ChEBI" id="CHEBI:59884"/>
        <dbReference type="ChEBI" id="CHEBI:61314"/>
        <dbReference type="EC" id="3.6.1.73"/>
    </reaction>
</comment>
<evidence type="ECO:0000313" key="13">
    <source>
        <dbReference type="EMBL" id="KIL43893.1"/>
    </source>
</evidence>
<dbReference type="NCBIfam" id="NF002850">
    <property type="entry name" value="PRK03114.1"/>
    <property type="match status" value="1"/>
</dbReference>
<evidence type="ECO:0000256" key="10">
    <source>
        <dbReference type="ARBA" id="ARBA00060855"/>
    </source>
</evidence>
<evidence type="ECO:0000256" key="5">
    <source>
        <dbReference type="ARBA" id="ARBA00022842"/>
    </source>
</evidence>
<comment type="caution">
    <text evidence="13">The sequence shown here is derived from an EMBL/GenBank/DDBJ whole genome shotgun (WGS) entry which is preliminary data.</text>
</comment>
<reference evidence="13 14" key="1">
    <citation type="submission" date="2015-01" db="EMBL/GenBank/DDBJ databases">
        <title>Genome sequencing of Jeotgalibacillus soli.</title>
        <authorList>
            <person name="Goh K.M."/>
            <person name="Chan K.-G."/>
            <person name="Yaakop A.S."/>
            <person name="Ee R."/>
            <person name="Gan H.M."/>
            <person name="Chan C.S."/>
        </authorList>
    </citation>
    <scope>NUCLEOTIDE SEQUENCE [LARGE SCALE GENOMIC DNA]</scope>
    <source>
        <strain evidence="13 14">P9</strain>
    </source>
</reference>
<dbReference type="GO" id="GO:0046872">
    <property type="term" value="F:metal ion binding"/>
    <property type="evidence" value="ECO:0007669"/>
    <property type="project" value="UniProtKB-KW"/>
</dbReference>
<evidence type="ECO:0000256" key="2">
    <source>
        <dbReference type="ARBA" id="ARBA00022723"/>
    </source>
</evidence>
<sequence length="176" mass="19130">MDHVVHIAVGTHNKAKIQAVKEAFSASPEYSVHIEGMSVASGVAEQPFSDEETISGAIHRARAAKDALQASIGIGLEGGVTDTSAGLFICNWGALLDRNDEPFVAGGARILLPQAIADRLRNGEELGPVMDDVRQRQNIRHHEGAVGIFTNGRINRIQMFTHVVQLLIGQWEFRNK</sequence>
<protein>
    <recommendedName>
        <fullName evidence="11">Probable inosine/xanthosine triphosphatase</fullName>
        <shortName evidence="11">ITPase/XTPase</shortName>
        <ecNumber evidence="11">3.6.1.73</ecNumber>
    </recommendedName>
    <alternativeName>
        <fullName evidence="11">Non-canonical purine NTP phosphatase</fullName>
    </alternativeName>
    <alternativeName>
        <fullName evidence="11">Non-standard purine NTP phosphatase</fullName>
    </alternativeName>
    <alternativeName>
        <fullName evidence="11">Nucleoside-triphosphate phosphatase</fullName>
        <shortName evidence="11">NTPase</shortName>
    </alternativeName>
</protein>
<comment type="cofactor">
    <cofactor evidence="11">
        <name>Mg(2+)</name>
        <dbReference type="ChEBI" id="CHEBI:18420"/>
    </cofactor>
    <cofactor evidence="11">
        <name>Mn(2+)</name>
        <dbReference type="ChEBI" id="CHEBI:29035"/>
    </cofactor>
    <text evidence="11">Binds 1 divalent metal cation per subunit; can use either Mg(2+) or Mn(2+).</text>
</comment>
<keyword evidence="2 11" id="KW-0479">Metal-binding</keyword>
<keyword evidence="4 11" id="KW-0378">Hydrolase</keyword>
<dbReference type="STRING" id="889306.KP78_37170"/>
<comment type="caution">
    <text evidence="11">Lacks conserved residue(s) required for the propagation of feature annotation.</text>
</comment>
<dbReference type="InterPro" id="IPR029001">
    <property type="entry name" value="ITPase-like_fam"/>
</dbReference>
<dbReference type="GO" id="GO:0000166">
    <property type="term" value="F:nucleotide binding"/>
    <property type="evidence" value="ECO:0007669"/>
    <property type="project" value="UniProtKB-KW"/>
</dbReference>
<evidence type="ECO:0000259" key="12">
    <source>
        <dbReference type="Pfam" id="PF01931"/>
    </source>
</evidence>
<keyword evidence="14" id="KW-1185">Reference proteome</keyword>
<dbReference type="InterPro" id="IPR002786">
    <property type="entry name" value="Non_canon_purine_NTPase"/>
</dbReference>
<dbReference type="PANTHER" id="PTHR34699:SF2">
    <property type="entry name" value="NON-CANONICAL PURINE NTP PHOSPHATASE_PRRC1 DOMAIN-CONTAINING PROTEIN"/>
    <property type="match status" value="1"/>
</dbReference>
<comment type="similarity">
    <text evidence="10 11">Belongs to the YjjX NTPase family.</text>
</comment>
<evidence type="ECO:0000256" key="8">
    <source>
        <dbReference type="ARBA" id="ARBA00048174"/>
    </source>
</evidence>
<keyword evidence="7 11" id="KW-0464">Manganese</keyword>
<proteinExistence type="inferred from homology"/>
<comment type="catalytic activity">
    <reaction evidence="8 11">
        <text>ITP + H2O = IDP + phosphate + H(+)</text>
        <dbReference type="Rhea" id="RHEA:28330"/>
        <dbReference type="ChEBI" id="CHEBI:15377"/>
        <dbReference type="ChEBI" id="CHEBI:15378"/>
        <dbReference type="ChEBI" id="CHEBI:43474"/>
        <dbReference type="ChEBI" id="CHEBI:58280"/>
        <dbReference type="ChEBI" id="CHEBI:61402"/>
        <dbReference type="EC" id="3.6.1.73"/>
    </reaction>
</comment>
<dbReference type="PANTHER" id="PTHR34699">
    <property type="match status" value="1"/>
</dbReference>
<organism evidence="13 14">
    <name type="scientific">Jeotgalibacillus soli</name>
    <dbReference type="NCBI Taxonomy" id="889306"/>
    <lineage>
        <taxon>Bacteria</taxon>
        <taxon>Bacillati</taxon>
        <taxon>Bacillota</taxon>
        <taxon>Bacilli</taxon>
        <taxon>Bacillales</taxon>
        <taxon>Caryophanaceae</taxon>
        <taxon>Jeotgalibacillus</taxon>
    </lineage>
</organism>
<keyword evidence="5 11" id="KW-0460">Magnesium</keyword>
<keyword evidence="6 11" id="KW-0546">Nucleotide metabolism</keyword>
<dbReference type="EC" id="3.6.1.73" evidence="11"/>
<evidence type="ECO:0000256" key="7">
    <source>
        <dbReference type="ARBA" id="ARBA00023211"/>
    </source>
</evidence>
<evidence type="ECO:0000256" key="3">
    <source>
        <dbReference type="ARBA" id="ARBA00022741"/>
    </source>
</evidence>
<dbReference type="InterPro" id="IPR050299">
    <property type="entry name" value="YjjX_NTPase"/>
</dbReference>
<comment type="cofactor">
    <cofactor evidence="1">
        <name>Mn(2+)</name>
        <dbReference type="ChEBI" id="CHEBI:29035"/>
    </cofactor>
</comment>
<dbReference type="RefSeq" id="WP_041090837.1">
    <property type="nucleotide sequence ID" value="NZ_JXRP01000020.1"/>
</dbReference>
<feature type="domain" description="Non-canonical purine NTP phosphatase/PRRC1" evidence="12">
    <location>
        <begin position="10"/>
        <end position="166"/>
    </location>
</feature>